<comment type="similarity">
    <text evidence="2">Belongs to the PanB family.</text>
</comment>
<proteinExistence type="inferred from homology"/>
<keyword evidence="4" id="KW-0808">Transferase</keyword>
<dbReference type="InterPro" id="IPR003700">
    <property type="entry name" value="Pantoate_hydroxy_MeTrfase"/>
</dbReference>
<dbReference type="PANTHER" id="PTHR46288:SF70">
    <property type="entry name" value="CYSTEINE_HISTIDINE-RICH C1 DOMAIN FAMILY PROTEIN"/>
    <property type="match status" value="1"/>
</dbReference>
<comment type="catalytic activity">
    <reaction evidence="8">
        <text>(6R)-5,10-methylene-5,6,7,8-tetrahydrofolate + 3-methyl-2-oxobutanoate + H2O = 2-dehydropantoate + (6S)-5,6,7,8-tetrahydrofolate</text>
        <dbReference type="Rhea" id="RHEA:11824"/>
        <dbReference type="ChEBI" id="CHEBI:11561"/>
        <dbReference type="ChEBI" id="CHEBI:11851"/>
        <dbReference type="ChEBI" id="CHEBI:15377"/>
        <dbReference type="ChEBI" id="CHEBI:15636"/>
        <dbReference type="ChEBI" id="CHEBI:57453"/>
        <dbReference type="EC" id="2.1.2.11"/>
    </reaction>
</comment>
<evidence type="ECO:0000256" key="2">
    <source>
        <dbReference type="ARBA" id="ARBA00008676"/>
    </source>
</evidence>
<sequence length="832" mass="93367">MTSINFSFPPPPKDLHGLSQINKFLISTSSNNYLPWAIATSINSSYVRVVPTRVVQGFIGRRSRLIRCLTKVPENTVYGGLKPQTPNQRMTLNHLKQKYKKGEPITDPSAVYLDTAGIDVCLVGDSTSMDVHGLDTTLRRLLLVAPSGHYSLVTCHLGPMRPAPLRRYICDFSSKNHCVTIILKTVTMSRYAGVQQAVDTAVKILKEGVDAVKLEEGSPSRITTAKDIVEAEIAVIGHMGLTPQKPDVLRSFWNVLRLLWAVAAAPHLLSKLNSHNWHRSWSFSQWTGTGCQEVQNFFHPCPLVFSIGSSSPSLCCVCFGVIHSQYHYRCRLSCPFKVHVECALMRVVEYSDGKRTTAIQHFTHRHPLKSVGLKQQKDKVVCAMCEKVCSSSSSSSTYGCLGCKFFLHRSCMDRIPRKLIDQPIHPCTLVFLTYPNPIVCDKCNEATSSRMMFTCGACAFNLHAKCAVLPTIDSEDAEEIQHFSHPHPLALVKNDRFYGNEPEARCVARVETCSAPTPTFRCTRSSCNHFFLHKPCALKLLPQPLQIQDPSHPKHKLTVTSLPYNDHSRTCGACYRGIDSSLLAYTCGAIKCGFSLHLDGTKLLPSFSCNGHPHLLTLFDKTPDLACHICGVSCNDFTLRCVPCNFIIHLQCHPSTPKTINHESHLHPLTLTKSPLEFELNSDQDVYNSEVEFYCDVCEERRHKRESVYYCADCKFIAELKCIIPSVTVLPLIPKTKHVQQAPPAGFSDNVGDYDGNDDDDERSPFCKVLYNLIKLEQKKNEAEESPWEISRALYQLRKLEQMKNELEKLLESVTTEMKETKDSLGMESLRI</sequence>
<evidence type="ECO:0000256" key="9">
    <source>
        <dbReference type="SAM" id="Coils"/>
    </source>
</evidence>
<dbReference type="SUPFAM" id="SSF51621">
    <property type="entry name" value="Phosphoenolpyruvate/pyruvate domain"/>
    <property type="match status" value="1"/>
</dbReference>
<evidence type="ECO:0000256" key="7">
    <source>
        <dbReference type="ARBA" id="ARBA00022833"/>
    </source>
</evidence>
<comment type="pathway">
    <text evidence="1">Cofactor biosynthesis; (R)-pantothenate biosynthesis; (R)-pantoate from 3-methyl-2-oxobutanoate: step 1/2.</text>
</comment>
<evidence type="ECO:0000313" key="12">
    <source>
        <dbReference type="Proteomes" id="UP001472677"/>
    </source>
</evidence>
<feature type="domain" description="Phorbol-ester/DAG-type" evidence="10">
    <location>
        <begin position="365"/>
        <end position="419"/>
    </location>
</feature>
<keyword evidence="7" id="KW-0862">Zinc</keyword>
<evidence type="ECO:0000256" key="1">
    <source>
        <dbReference type="ARBA" id="ARBA00005033"/>
    </source>
</evidence>
<dbReference type="InterPro" id="IPR015813">
    <property type="entry name" value="Pyrv/PenolPyrv_kinase-like_dom"/>
</dbReference>
<dbReference type="EC" id="2.1.2.11" evidence="3"/>
<dbReference type="Proteomes" id="UP001472677">
    <property type="component" value="Unassembled WGS sequence"/>
</dbReference>
<dbReference type="InterPro" id="IPR046349">
    <property type="entry name" value="C1-like_sf"/>
</dbReference>
<keyword evidence="9" id="KW-0175">Coiled coil</keyword>
<dbReference type="PANTHER" id="PTHR46288">
    <property type="entry name" value="PHORBOL-ESTER/DAG-TYPE DOMAIN-CONTAINING PROTEIN"/>
    <property type="match status" value="1"/>
</dbReference>
<gene>
    <name evidence="11" type="ORF">V6N12_034272</name>
</gene>
<accession>A0ABR2BHB0</accession>
<dbReference type="SUPFAM" id="SSF57889">
    <property type="entry name" value="Cysteine-rich domain"/>
    <property type="match status" value="5"/>
</dbReference>
<evidence type="ECO:0000256" key="8">
    <source>
        <dbReference type="ARBA" id="ARBA00049172"/>
    </source>
</evidence>
<feature type="coiled-coil region" evidence="9">
    <location>
        <begin position="790"/>
        <end position="824"/>
    </location>
</feature>
<name>A0ABR2BHB0_9ROSI</name>
<dbReference type="EMBL" id="JBBPBM010000118">
    <property type="protein sequence ID" value="KAK8506548.1"/>
    <property type="molecule type" value="Genomic_DNA"/>
</dbReference>
<reference evidence="11 12" key="1">
    <citation type="journal article" date="2024" name="G3 (Bethesda)">
        <title>Genome assembly of Hibiscus sabdariffa L. provides insights into metabolisms of medicinal natural products.</title>
        <authorList>
            <person name="Kim T."/>
        </authorList>
    </citation>
    <scope>NUCLEOTIDE SEQUENCE [LARGE SCALE GENOMIC DNA]</scope>
    <source>
        <strain evidence="11">TK-2024</strain>
        <tissue evidence="11">Old leaves</tissue>
    </source>
</reference>
<dbReference type="PROSITE" id="PS50081">
    <property type="entry name" value="ZF_DAG_PE_2"/>
    <property type="match status" value="1"/>
</dbReference>
<keyword evidence="5" id="KW-0479">Metal-binding</keyword>
<keyword evidence="6" id="KW-0677">Repeat</keyword>
<dbReference type="InterPro" id="IPR040442">
    <property type="entry name" value="Pyrv_kinase-like_dom_sf"/>
</dbReference>
<evidence type="ECO:0000313" key="11">
    <source>
        <dbReference type="EMBL" id="KAK8506548.1"/>
    </source>
</evidence>
<dbReference type="InterPro" id="IPR002219">
    <property type="entry name" value="PKC_DAG/PE"/>
</dbReference>
<protein>
    <recommendedName>
        <fullName evidence="3">3-methyl-2-oxobutanoate hydroxymethyltransferase</fullName>
        <ecNumber evidence="3">2.1.2.11</ecNumber>
    </recommendedName>
</protein>
<organism evidence="11 12">
    <name type="scientific">Hibiscus sabdariffa</name>
    <name type="common">roselle</name>
    <dbReference type="NCBI Taxonomy" id="183260"/>
    <lineage>
        <taxon>Eukaryota</taxon>
        <taxon>Viridiplantae</taxon>
        <taxon>Streptophyta</taxon>
        <taxon>Embryophyta</taxon>
        <taxon>Tracheophyta</taxon>
        <taxon>Spermatophyta</taxon>
        <taxon>Magnoliopsida</taxon>
        <taxon>eudicotyledons</taxon>
        <taxon>Gunneridae</taxon>
        <taxon>Pentapetalae</taxon>
        <taxon>rosids</taxon>
        <taxon>malvids</taxon>
        <taxon>Malvales</taxon>
        <taxon>Malvaceae</taxon>
        <taxon>Malvoideae</taxon>
        <taxon>Hibiscus</taxon>
    </lineage>
</organism>
<comment type="caution">
    <text evidence="11">The sequence shown here is derived from an EMBL/GenBank/DDBJ whole genome shotgun (WGS) entry which is preliminary data.</text>
</comment>
<dbReference type="Gene3D" id="3.20.20.60">
    <property type="entry name" value="Phosphoenolpyruvate-binding domains"/>
    <property type="match status" value="1"/>
</dbReference>
<dbReference type="Gene3D" id="3.30.60.20">
    <property type="match status" value="1"/>
</dbReference>
<dbReference type="Pfam" id="PF03107">
    <property type="entry name" value="C1_2"/>
    <property type="match status" value="3"/>
</dbReference>
<evidence type="ECO:0000256" key="4">
    <source>
        <dbReference type="ARBA" id="ARBA00022679"/>
    </source>
</evidence>
<evidence type="ECO:0000256" key="5">
    <source>
        <dbReference type="ARBA" id="ARBA00022723"/>
    </source>
</evidence>
<evidence type="ECO:0000259" key="10">
    <source>
        <dbReference type="PROSITE" id="PS50081"/>
    </source>
</evidence>
<keyword evidence="12" id="KW-1185">Reference proteome</keyword>
<evidence type="ECO:0000256" key="6">
    <source>
        <dbReference type="ARBA" id="ARBA00022737"/>
    </source>
</evidence>
<dbReference type="Pfam" id="PF02548">
    <property type="entry name" value="Pantoate_transf"/>
    <property type="match status" value="1"/>
</dbReference>
<evidence type="ECO:0000256" key="3">
    <source>
        <dbReference type="ARBA" id="ARBA00012618"/>
    </source>
</evidence>
<dbReference type="InterPro" id="IPR004146">
    <property type="entry name" value="DC1"/>
</dbReference>